<dbReference type="Proteomes" id="UP000189666">
    <property type="component" value="Chromosome"/>
</dbReference>
<dbReference type="GO" id="GO:0009982">
    <property type="term" value="F:pseudouridine synthase activity"/>
    <property type="evidence" value="ECO:0007669"/>
    <property type="project" value="InterPro"/>
</dbReference>
<name>A0A1U9RSL6_CARRU</name>
<evidence type="ECO:0000256" key="2">
    <source>
        <dbReference type="ARBA" id="ARBA00023235"/>
    </source>
</evidence>
<dbReference type="PROSITE" id="PS01129">
    <property type="entry name" value="PSI_RLU"/>
    <property type="match status" value="1"/>
</dbReference>
<evidence type="ECO:0000256" key="1">
    <source>
        <dbReference type="ARBA" id="ARBA00010876"/>
    </source>
</evidence>
<dbReference type="RefSeq" id="WP_211118398.1">
    <property type="nucleotide sequence ID" value="NZ_CP019943.1"/>
</dbReference>
<evidence type="ECO:0000259" key="4">
    <source>
        <dbReference type="Pfam" id="PF00849"/>
    </source>
</evidence>
<dbReference type="AlphaFoldDB" id="A0A1U9RSL6"/>
<organism evidence="5 6">
    <name type="scientific">Carsonella ruddii</name>
    <dbReference type="NCBI Taxonomy" id="114186"/>
    <lineage>
        <taxon>Bacteria</taxon>
        <taxon>Pseudomonadati</taxon>
        <taxon>Pseudomonadota</taxon>
        <taxon>Gammaproteobacteria</taxon>
        <taxon>Oceanospirillales</taxon>
        <taxon>Halomonadaceae</taxon>
        <taxon>Zymobacter group</taxon>
        <taxon>Candidatus Carsonella</taxon>
    </lineage>
</organism>
<evidence type="ECO:0000256" key="3">
    <source>
        <dbReference type="SAM" id="Phobius"/>
    </source>
</evidence>
<dbReference type="InterPro" id="IPR006224">
    <property type="entry name" value="PsdUridine_synth_RluA-like_CS"/>
</dbReference>
<keyword evidence="3" id="KW-1133">Transmembrane helix</keyword>
<proteinExistence type="inferred from homology"/>
<sequence length="202" mass="24682">MHKIKIEYYDKNIIIINKPIGIEIFNFLKNKIKNKLPNKGILNRLDKYTSGIILIARNLMFYFFYKKIILKKMIKKKYIAIVEQKKFSNGFINLCIFKKRKILIKKYFKKSLTFYKKLKNLHENNIYNIYIKTGRTHQIRKHLKFSNIIIKNEFYYNKKIKLINTLHHKKISFFYPLIMKNFVLYCNLPIEMKKIFLINILK</sequence>
<keyword evidence="5" id="KW-0456">Lyase</keyword>
<dbReference type="InterPro" id="IPR050188">
    <property type="entry name" value="RluA_PseudoU_synthase"/>
</dbReference>
<feature type="transmembrane region" description="Helical" evidence="3">
    <location>
        <begin position="48"/>
        <end position="65"/>
    </location>
</feature>
<dbReference type="PANTHER" id="PTHR21600:SF44">
    <property type="entry name" value="RIBOSOMAL LARGE SUBUNIT PSEUDOURIDINE SYNTHASE D"/>
    <property type="match status" value="1"/>
</dbReference>
<evidence type="ECO:0000313" key="6">
    <source>
        <dbReference type="Proteomes" id="UP000189666"/>
    </source>
</evidence>
<protein>
    <submittedName>
        <fullName evidence="5">Ribosomal large subunit pseudouridine synthase D</fullName>
        <ecNumber evidence="5">4.2.1.70</ecNumber>
    </submittedName>
</protein>
<evidence type="ECO:0000313" key="5">
    <source>
        <dbReference type="EMBL" id="AQU89561.1"/>
    </source>
</evidence>
<dbReference type="InterPro" id="IPR006145">
    <property type="entry name" value="PsdUridine_synth_RsuA/RluA"/>
</dbReference>
<comment type="similarity">
    <text evidence="1">Belongs to the pseudouridine synthase RluA family.</text>
</comment>
<dbReference type="Pfam" id="PF00849">
    <property type="entry name" value="PseudoU_synth_2"/>
    <property type="match status" value="1"/>
</dbReference>
<dbReference type="PANTHER" id="PTHR21600">
    <property type="entry name" value="MITOCHONDRIAL RNA PSEUDOURIDINE SYNTHASE"/>
    <property type="match status" value="1"/>
</dbReference>
<keyword evidence="3" id="KW-0812">Transmembrane</keyword>
<dbReference type="EMBL" id="CP019943">
    <property type="protein sequence ID" value="AQU89561.1"/>
    <property type="molecule type" value="Genomic_DNA"/>
</dbReference>
<reference evidence="5 6" key="1">
    <citation type="submission" date="2017-02" db="EMBL/GenBank/DDBJ databases">
        <title>Complete Genome of Candidatus Carsonella ruddii strain BC, a Nutritional Endosymbiont of Bactericera cockerelli.</title>
        <authorList>
            <person name="Riley A.B."/>
            <person name="Kim D.H."/>
            <person name="Hansen A.K."/>
        </authorList>
    </citation>
    <scope>NUCLEOTIDE SEQUENCE [LARGE SCALE GENOMIC DNA]</scope>
    <source>
        <strain evidence="5 6">BC</strain>
    </source>
</reference>
<dbReference type="Gene3D" id="3.30.2350.10">
    <property type="entry name" value="Pseudouridine synthase"/>
    <property type="match status" value="1"/>
</dbReference>
<keyword evidence="2" id="KW-0413">Isomerase</keyword>
<dbReference type="GO" id="GO:0004730">
    <property type="term" value="F:pseudouridylate synthase activity"/>
    <property type="evidence" value="ECO:0007669"/>
    <property type="project" value="UniProtKB-EC"/>
</dbReference>
<keyword evidence="3" id="KW-0472">Membrane</keyword>
<accession>A0A1U9RSL6</accession>
<gene>
    <name evidence="5" type="ORF">BW244_0143</name>
</gene>
<dbReference type="GO" id="GO:0003723">
    <property type="term" value="F:RNA binding"/>
    <property type="evidence" value="ECO:0007669"/>
    <property type="project" value="InterPro"/>
</dbReference>
<dbReference type="GO" id="GO:0140098">
    <property type="term" value="F:catalytic activity, acting on RNA"/>
    <property type="evidence" value="ECO:0007669"/>
    <property type="project" value="UniProtKB-ARBA"/>
</dbReference>
<dbReference type="InterPro" id="IPR020103">
    <property type="entry name" value="PsdUridine_synth_cat_dom_sf"/>
</dbReference>
<feature type="domain" description="Pseudouridine synthase RsuA/RluA-like" evidence="4">
    <location>
        <begin position="33"/>
        <end position="143"/>
    </location>
</feature>
<dbReference type="SUPFAM" id="SSF55120">
    <property type="entry name" value="Pseudouridine synthase"/>
    <property type="match status" value="1"/>
</dbReference>
<dbReference type="GO" id="GO:0000455">
    <property type="term" value="P:enzyme-directed rRNA pseudouridine synthesis"/>
    <property type="evidence" value="ECO:0007669"/>
    <property type="project" value="TreeGrafter"/>
</dbReference>
<dbReference type="EC" id="4.2.1.70" evidence="5"/>